<evidence type="ECO:0000313" key="3">
    <source>
        <dbReference type="Proteomes" id="UP001597478"/>
    </source>
</evidence>
<dbReference type="RefSeq" id="WP_377383586.1">
    <property type="nucleotide sequence ID" value="NZ_JBHSAN010000001.1"/>
</dbReference>
<accession>A0ABW5W4V1</accession>
<protein>
    <submittedName>
        <fullName evidence="2">Uncharacterized protein</fullName>
    </submittedName>
</protein>
<dbReference type="Proteomes" id="UP001597478">
    <property type="component" value="Unassembled WGS sequence"/>
</dbReference>
<evidence type="ECO:0000256" key="1">
    <source>
        <dbReference type="SAM" id="MobiDB-lite"/>
    </source>
</evidence>
<evidence type="ECO:0000313" key="2">
    <source>
        <dbReference type="EMBL" id="MFD2798224.1"/>
    </source>
</evidence>
<name>A0ABW5W4V1_9PSEU</name>
<proteinExistence type="predicted"/>
<reference evidence="3" key="1">
    <citation type="journal article" date="2019" name="Int. J. Syst. Evol. Microbiol.">
        <title>The Global Catalogue of Microorganisms (GCM) 10K type strain sequencing project: providing services to taxonomists for standard genome sequencing and annotation.</title>
        <authorList>
            <consortium name="The Broad Institute Genomics Platform"/>
            <consortium name="The Broad Institute Genome Sequencing Center for Infectious Disease"/>
            <person name="Wu L."/>
            <person name="Ma J."/>
        </authorList>
    </citation>
    <scope>NUCLEOTIDE SEQUENCE [LARGE SCALE GENOMIC DNA]</scope>
    <source>
        <strain evidence="3">IBRC-M 10906</strain>
    </source>
</reference>
<keyword evidence="3" id="KW-1185">Reference proteome</keyword>
<feature type="region of interest" description="Disordered" evidence="1">
    <location>
        <begin position="1"/>
        <end position="58"/>
    </location>
</feature>
<sequence length="58" mass="5910">MKHRKDNAGEAAGGIPEPDPPQGGPNADDETPSPADVTPGLGGTSETKPPTTDEDDDR</sequence>
<gene>
    <name evidence="2" type="ORF">ACFS2C_02320</name>
</gene>
<organism evidence="2 3">
    <name type="scientific">Prauserella oleivorans</name>
    <dbReference type="NCBI Taxonomy" id="1478153"/>
    <lineage>
        <taxon>Bacteria</taxon>
        <taxon>Bacillati</taxon>
        <taxon>Actinomycetota</taxon>
        <taxon>Actinomycetes</taxon>
        <taxon>Pseudonocardiales</taxon>
        <taxon>Pseudonocardiaceae</taxon>
        <taxon>Prauserella</taxon>
    </lineage>
</organism>
<dbReference type="EMBL" id="JBHUOF010000003">
    <property type="protein sequence ID" value="MFD2798224.1"/>
    <property type="molecule type" value="Genomic_DNA"/>
</dbReference>
<comment type="caution">
    <text evidence="2">The sequence shown here is derived from an EMBL/GenBank/DDBJ whole genome shotgun (WGS) entry which is preliminary data.</text>
</comment>